<accession>A0A4S2JPC3</accession>
<dbReference type="Proteomes" id="UP000310200">
    <property type="component" value="Unassembled WGS sequence"/>
</dbReference>
<evidence type="ECO:0000313" key="3">
    <source>
        <dbReference type="Proteomes" id="UP000310200"/>
    </source>
</evidence>
<name>A0A4S2JPC3_9HYME</name>
<reference evidence="2 3" key="1">
    <citation type="journal article" date="2019" name="Philos. Trans. R. Soc. Lond., B, Biol. Sci.">
        <title>Ant behaviour and brain gene expression of defending hosts depend on the ecological success of the intruding social parasite.</title>
        <authorList>
            <person name="Kaur R."/>
            <person name="Stoldt M."/>
            <person name="Jongepier E."/>
            <person name="Feldmeyer B."/>
            <person name="Menzel F."/>
            <person name="Bornberg-Bauer E."/>
            <person name="Foitzik S."/>
        </authorList>
    </citation>
    <scope>NUCLEOTIDE SEQUENCE [LARGE SCALE GENOMIC DNA]</scope>
    <source>
        <tissue evidence="2">Whole body</tissue>
    </source>
</reference>
<proteinExistence type="predicted"/>
<dbReference type="AlphaFoldDB" id="A0A4S2JPC3"/>
<gene>
    <name evidence="2" type="ORF">DBV15_05672</name>
</gene>
<evidence type="ECO:0000313" key="2">
    <source>
        <dbReference type="EMBL" id="TGZ37356.1"/>
    </source>
</evidence>
<feature type="compositionally biased region" description="Basic and acidic residues" evidence="1">
    <location>
        <begin position="44"/>
        <end position="55"/>
    </location>
</feature>
<organism evidence="2 3">
    <name type="scientific">Temnothorax longispinosus</name>
    <dbReference type="NCBI Taxonomy" id="300112"/>
    <lineage>
        <taxon>Eukaryota</taxon>
        <taxon>Metazoa</taxon>
        <taxon>Ecdysozoa</taxon>
        <taxon>Arthropoda</taxon>
        <taxon>Hexapoda</taxon>
        <taxon>Insecta</taxon>
        <taxon>Pterygota</taxon>
        <taxon>Neoptera</taxon>
        <taxon>Endopterygota</taxon>
        <taxon>Hymenoptera</taxon>
        <taxon>Apocrita</taxon>
        <taxon>Aculeata</taxon>
        <taxon>Formicoidea</taxon>
        <taxon>Formicidae</taxon>
        <taxon>Myrmicinae</taxon>
        <taxon>Temnothorax</taxon>
    </lineage>
</organism>
<comment type="caution">
    <text evidence="2">The sequence shown here is derived from an EMBL/GenBank/DDBJ whole genome shotgun (WGS) entry which is preliminary data.</text>
</comment>
<feature type="region of interest" description="Disordered" evidence="1">
    <location>
        <begin position="44"/>
        <end position="67"/>
    </location>
</feature>
<feature type="compositionally biased region" description="Polar residues" evidence="1">
    <location>
        <begin position="56"/>
        <end position="67"/>
    </location>
</feature>
<evidence type="ECO:0000256" key="1">
    <source>
        <dbReference type="SAM" id="MobiDB-lite"/>
    </source>
</evidence>
<sequence length="154" mass="17584">MNTQNSPLSVKQLDFSWFRRIAPRPEEALGANSERPLALTEAVRRSRPIEDHENRSPNPHSINSDNRQTVLSSLRLFRELLSRQLPTVPSLLQCPESKREFCTLSFSDSRSPRPTVRPGDPVQKILHSSKHSAALYRVIGRSLYCDHTLVKRSD</sequence>
<keyword evidence="3" id="KW-1185">Reference proteome</keyword>
<dbReference type="EMBL" id="QBLH01003561">
    <property type="protein sequence ID" value="TGZ37356.1"/>
    <property type="molecule type" value="Genomic_DNA"/>
</dbReference>
<protein>
    <submittedName>
        <fullName evidence="2">Uncharacterized protein</fullName>
    </submittedName>
</protein>